<feature type="compositionally biased region" description="Polar residues" evidence="1">
    <location>
        <begin position="26"/>
        <end position="36"/>
    </location>
</feature>
<protein>
    <submittedName>
        <fullName evidence="2">Uncharacterized protein</fullName>
    </submittedName>
</protein>
<dbReference type="AlphaFoldDB" id="A0A813EJL1"/>
<dbReference type="EMBL" id="CAJNNV010012706">
    <property type="protein sequence ID" value="CAE8601025.1"/>
    <property type="molecule type" value="Genomic_DNA"/>
</dbReference>
<gene>
    <name evidence="2" type="ORF">PGLA1383_LOCUS19330</name>
</gene>
<accession>A0A813EJL1</accession>
<keyword evidence="3" id="KW-1185">Reference proteome</keyword>
<dbReference type="Proteomes" id="UP000654075">
    <property type="component" value="Unassembled WGS sequence"/>
</dbReference>
<name>A0A813EJL1_POLGL</name>
<evidence type="ECO:0000313" key="3">
    <source>
        <dbReference type="Proteomes" id="UP000654075"/>
    </source>
</evidence>
<organism evidence="2 3">
    <name type="scientific">Polarella glacialis</name>
    <name type="common">Dinoflagellate</name>
    <dbReference type="NCBI Taxonomy" id="89957"/>
    <lineage>
        <taxon>Eukaryota</taxon>
        <taxon>Sar</taxon>
        <taxon>Alveolata</taxon>
        <taxon>Dinophyceae</taxon>
        <taxon>Suessiales</taxon>
        <taxon>Suessiaceae</taxon>
        <taxon>Polarella</taxon>
    </lineage>
</organism>
<reference evidence="2" key="1">
    <citation type="submission" date="2021-02" db="EMBL/GenBank/DDBJ databases">
        <authorList>
            <person name="Dougan E. K."/>
            <person name="Rhodes N."/>
            <person name="Thang M."/>
            <person name="Chan C."/>
        </authorList>
    </citation>
    <scope>NUCLEOTIDE SEQUENCE</scope>
</reference>
<feature type="non-terminal residue" evidence="2">
    <location>
        <position position="1"/>
    </location>
</feature>
<feature type="compositionally biased region" description="Basic and acidic residues" evidence="1">
    <location>
        <begin position="1"/>
        <end position="14"/>
    </location>
</feature>
<feature type="region of interest" description="Disordered" evidence="1">
    <location>
        <begin position="1"/>
        <end position="96"/>
    </location>
</feature>
<proteinExistence type="predicted"/>
<feature type="compositionally biased region" description="Basic residues" evidence="1">
    <location>
        <begin position="221"/>
        <end position="233"/>
    </location>
</feature>
<sequence>ADHHARCLAAERDSWWWPQDAASRSGPASSDTQPTSAGVPPSPQPLDASLGPLHMRRQGSCTKHMPWQTPVQPDTAGSTDEENAEDETTAPTADQLALLARLSGHSSSLPTFAAPQWTQKNEEVAINDKLEDGLGRDISASVAAFLSGADLWADEDDEDDFGHAADGVFGAEGADESVSRVSTTASCSSPTSGRLAAADLGSHALEQPHNTKEVLAFGKAQGRRHRGPVKRHQALQEALSPAT</sequence>
<comment type="caution">
    <text evidence="2">The sequence shown here is derived from an EMBL/GenBank/DDBJ whole genome shotgun (WGS) entry which is preliminary data.</text>
</comment>
<feature type="compositionally biased region" description="Polar residues" evidence="1">
    <location>
        <begin position="179"/>
        <end position="192"/>
    </location>
</feature>
<feature type="region of interest" description="Disordered" evidence="1">
    <location>
        <begin position="219"/>
        <end position="243"/>
    </location>
</feature>
<feature type="region of interest" description="Disordered" evidence="1">
    <location>
        <begin position="157"/>
        <end position="193"/>
    </location>
</feature>
<evidence type="ECO:0000313" key="2">
    <source>
        <dbReference type="EMBL" id="CAE8601025.1"/>
    </source>
</evidence>
<feature type="compositionally biased region" description="Acidic residues" evidence="1">
    <location>
        <begin position="79"/>
        <end position="88"/>
    </location>
</feature>
<evidence type="ECO:0000256" key="1">
    <source>
        <dbReference type="SAM" id="MobiDB-lite"/>
    </source>
</evidence>
<feature type="compositionally biased region" description="Polar residues" evidence="1">
    <location>
        <begin position="69"/>
        <end position="78"/>
    </location>
</feature>